<evidence type="ECO:0000256" key="1">
    <source>
        <dbReference type="SAM" id="Phobius"/>
    </source>
</evidence>
<comment type="caution">
    <text evidence="2">The sequence shown here is derived from an EMBL/GenBank/DDBJ whole genome shotgun (WGS) entry which is preliminary data.</text>
</comment>
<sequence>MKEKFNLVVSNLKRVLSNSDLSYKIYMVFAILTFILIGVFGIVPSSKVFIANIKLAIDMNKSNSMLSSKLVELKKVEGDLKAVEDSIFFLENYLPEQFNVQDYIVDFVFSSGETDFSIDRVTPVKEAGDVINLAIVFVGNGNPVELVNILESLNRVTEIQDLKVSQNEGYTTLSMLVKTFIMEKQ</sequence>
<organism evidence="2 3">
    <name type="scientific">candidate division WWE3 bacterium</name>
    <dbReference type="NCBI Taxonomy" id="2053526"/>
    <lineage>
        <taxon>Bacteria</taxon>
        <taxon>Katanobacteria</taxon>
    </lineage>
</organism>
<keyword evidence="1" id="KW-0812">Transmembrane</keyword>
<protein>
    <submittedName>
        <fullName evidence="2">Uncharacterized protein</fullName>
    </submittedName>
</protein>
<evidence type="ECO:0000313" key="3">
    <source>
        <dbReference type="Proteomes" id="UP000590542"/>
    </source>
</evidence>
<keyword evidence="1" id="KW-0472">Membrane</keyword>
<gene>
    <name evidence="2" type="ORF">GYA37_02795</name>
</gene>
<dbReference type="Proteomes" id="UP000590542">
    <property type="component" value="Unassembled WGS sequence"/>
</dbReference>
<evidence type="ECO:0000313" key="2">
    <source>
        <dbReference type="EMBL" id="NMB91750.1"/>
    </source>
</evidence>
<name>A0A7X9E752_UNCKA</name>
<proteinExistence type="predicted"/>
<feature type="transmembrane region" description="Helical" evidence="1">
    <location>
        <begin position="21"/>
        <end position="43"/>
    </location>
</feature>
<reference evidence="2 3" key="1">
    <citation type="journal article" date="2020" name="Biotechnol. Biofuels">
        <title>New insights from the biogas microbiome by comprehensive genome-resolved metagenomics of nearly 1600 species originating from multiple anaerobic digesters.</title>
        <authorList>
            <person name="Campanaro S."/>
            <person name="Treu L."/>
            <person name="Rodriguez-R L.M."/>
            <person name="Kovalovszki A."/>
            <person name="Ziels R.M."/>
            <person name="Maus I."/>
            <person name="Zhu X."/>
            <person name="Kougias P.G."/>
            <person name="Basile A."/>
            <person name="Luo G."/>
            <person name="Schluter A."/>
            <person name="Konstantinidis K.T."/>
            <person name="Angelidaki I."/>
        </authorList>
    </citation>
    <scope>NUCLEOTIDE SEQUENCE [LARGE SCALE GENOMIC DNA]</scope>
    <source>
        <strain evidence="2">AS27yjCOA_202</strain>
    </source>
</reference>
<accession>A0A7X9E752</accession>
<dbReference type="EMBL" id="JAAZNV010000009">
    <property type="protein sequence ID" value="NMB91750.1"/>
    <property type="molecule type" value="Genomic_DNA"/>
</dbReference>
<dbReference type="AlphaFoldDB" id="A0A7X9E752"/>
<keyword evidence="1" id="KW-1133">Transmembrane helix</keyword>